<evidence type="ECO:0000256" key="1">
    <source>
        <dbReference type="SAM" id="MobiDB-lite"/>
    </source>
</evidence>
<sequence>MSLPEIVGEMGHGLLTQLPSALLAAMIMTAATAVSRRRRRNQTQEDGVEGDNNGA</sequence>
<name>A0ABS2I5U2_9ACTN</name>
<evidence type="ECO:0000313" key="3">
    <source>
        <dbReference type="EMBL" id="MBM7058551.1"/>
    </source>
</evidence>
<feature type="region of interest" description="Disordered" evidence="1">
    <location>
        <begin position="33"/>
        <end position="55"/>
    </location>
</feature>
<keyword evidence="2" id="KW-1133">Transmembrane helix</keyword>
<keyword evidence="2" id="KW-0812">Transmembrane</keyword>
<dbReference type="EMBL" id="JAFEUF010000345">
    <property type="protein sequence ID" value="MBM7058551.1"/>
    <property type="molecule type" value="Genomic_DNA"/>
</dbReference>
<comment type="caution">
    <text evidence="3">The sequence shown here is derived from an EMBL/GenBank/DDBJ whole genome shotgun (WGS) entry which is preliminary data.</text>
</comment>
<organism evidence="3 4">
    <name type="scientific">Streptomyces durocortorensis</name>
    <dbReference type="NCBI Taxonomy" id="2811104"/>
    <lineage>
        <taxon>Bacteria</taxon>
        <taxon>Bacillati</taxon>
        <taxon>Actinomycetota</taxon>
        <taxon>Actinomycetes</taxon>
        <taxon>Kitasatosporales</taxon>
        <taxon>Streptomycetaceae</taxon>
        <taxon>Streptomyces</taxon>
    </lineage>
</organism>
<feature type="transmembrane region" description="Helical" evidence="2">
    <location>
        <begin position="12"/>
        <end position="34"/>
    </location>
</feature>
<protein>
    <submittedName>
        <fullName evidence="3">Uncharacterized protein</fullName>
    </submittedName>
</protein>
<dbReference type="Proteomes" id="UP000712045">
    <property type="component" value="Unassembled WGS sequence"/>
</dbReference>
<proteinExistence type="predicted"/>
<accession>A0ABS2I5U2</accession>
<keyword evidence="2" id="KW-0472">Membrane</keyword>
<gene>
    <name evidence="3" type="ORF">JS521_33265</name>
</gene>
<reference evidence="3 4" key="1">
    <citation type="submission" date="2021-02" db="EMBL/GenBank/DDBJ databases">
        <title>Genome Streptomyces sp. RHZ10.</title>
        <authorList>
            <person name="Besaury L."/>
        </authorList>
    </citation>
    <scope>NUCLEOTIDE SEQUENCE [LARGE SCALE GENOMIC DNA]</scope>
    <source>
        <strain evidence="3 4">RHZ10</strain>
    </source>
</reference>
<evidence type="ECO:0000256" key="2">
    <source>
        <dbReference type="SAM" id="Phobius"/>
    </source>
</evidence>
<keyword evidence="4" id="KW-1185">Reference proteome</keyword>
<dbReference type="RefSeq" id="WP_205086623.1">
    <property type="nucleotide sequence ID" value="NZ_JAFEUF010000345.1"/>
</dbReference>
<evidence type="ECO:0000313" key="4">
    <source>
        <dbReference type="Proteomes" id="UP000712045"/>
    </source>
</evidence>